<dbReference type="GO" id="GO:0010181">
    <property type="term" value="F:FMN binding"/>
    <property type="evidence" value="ECO:0007669"/>
    <property type="project" value="InterPro"/>
</dbReference>
<dbReference type="PANTHER" id="PTHR30546:SF23">
    <property type="entry name" value="FLAVOPROTEIN-LIKE PROTEIN YCP4-RELATED"/>
    <property type="match status" value="1"/>
</dbReference>
<dbReference type="Pfam" id="PF03358">
    <property type="entry name" value="FMN_red"/>
    <property type="match status" value="1"/>
</dbReference>
<dbReference type="PROSITE" id="PS00201">
    <property type="entry name" value="FLAVODOXIN"/>
    <property type="match status" value="1"/>
</dbReference>
<dbReference type="Proteomes" id="UP000191110">
    <property type="component" value="Unassembled WGS sequence"/>
</dbReference>
<dbReference type="GO" id="GO:0009055">
    <property type="term" value="F:electron transfer activity"/>
    <property type="evidence" value="ECO:0007669"/>
    <property type="project" value="InterPro"/>
</dbReference>
<evidence type="ECO:0000313" key="6">
    <source>
        <dbReference type="Proteomes" id="UP000191110"/>
    </source>
</evidence>
<dbReference type="GO" id="GO:0016020">
    <property type="term" value="C:membrane"/>
    <property type="evidence" value="ECO:0007669"/>
    <property type="project" value="TreeGrafter"/>
</dbReference>
<protein>
    <recommendedName>
        <fullName evidence="4">Flavodoxin-like domain-containing protein</fullName>
    </recommendedName>
</protein>
<dbReference type="PANTHER" id="PTHR30546">
    <property type="entry name" value="FLAVODOXIN-RELATED PROTEIN WRBA-RELATED"/>
    <property type="match status" value="1"/>
</dbReference>
<organism evidence="5 6">
    <name type="scientific">Solemya pervernicosa gill symbiont</name>
    <dbReference type="NCBI Taxonomy" id="642797"/>
    <lineage>
        <taxon>Bacteria</taxon>
        <taxon>Pseudomonadati</taxon>
        <taxon>Pseudomonadota</taxon>
        <taxon>Gammaproteobacteria</taxon>
        <taxon>sulfur-oxidizing symbionts</taxon>
    </lineage>
</organism>
<reference evidence="5 6" key="1">
    <citation type="submission" date="2016-11" db="EMBL/GenBank/DDBJ databases">
        <title>Mixed transmission modes and dynamic genome evolution in an obligate animal-bacterial symbiosis.</title>
        <authorList>
            <person name="Russell S.L."/>
            <person name="Corbett-Detig R.B."/>
            <person name="Cavanaugh C.M."/>
        </authorList>
    </citation>
    <scope>NUCLEOTIDE SEQUENCE [LARGE SCALE GENOMIC DNA]</scope>
    <source>
        <strain evidence="5">Sveles-Q1</strain>
    </source>
</reference>
<keyword evidence="2" id="KW-0285">Flavoprotein</keyword>
<dbReference type="EMBL" id="MPRL01000055">
    <property type="protein sequence ID" value="OOZ39281.1"/>
    <property type="molecule type" value="Genomic_DNA"/>
</dbReference>
<dbReference type="InterPro" id="IPR029039">
    <property type="entry name" value="Flavoprotein-like_sf"/>
</dbReference>
<dbReference type="InterPro" id="IPR001226">
    <property type="entry name" value="Flavodoxin_CS"/>
</dbReference>
<dbReference type="InterPro" id="IPR005025">
    <property type="entry name" value="FMN_Rdtase-like_dom"/>
</dbReference>
<feature type="domain" description="Flavodoxin-like" evidence="4">
    <location>
        <begin position="4"/>
        <end position="148"/>
    </location>
</feature>
<keyword evidence="6" id="KW-1185">Reference proteome</keyword>
<evidence type="ECO:0000313" key="5">
    <source>
        <dbReference type="EMBL" id="OOZ39281.1"/>
    </source>
</evidence>
<dbReference type="InterPro" id="IPR008254">
    <property type="entry name" value="Flavodoxin/NO_synth"/>
</dbReference>
<dbReference type="SUPFAM" id="SSF52218">
    <property type="entry name" value="Flavoproteins"/>
    <property type="match status" value="1"/>
</dbReference>
<name>A0A1T2L2I1_9GAMM</name>
<accession>A0A1T2L2I1</accession>
<comment type="cofactor">
    <cofactor evidence="1">
        <name>FMN</name>
        <dbReference type="ChEBI" id="CHEBI:58210"/>
    </cofactor>
</comment>
<comment type="caution">
    <text evidence="5">The sequence shown here is derived from an EMBL/GenBank/DDBJ whole genome shotgun (WGS) entry which is preliminary data.</text>
</comment>
<sequence length="198" mass="20937">MSRVVIVYHSGFGHTKLQAEAVHRGAASVEGIEALLMTAEEASDRLDELDSAEAIILGSPTYMGTVSAGMKQFMETAAKKWFTLAWKDKIAGSFTNSSSYSGDKFNTLLALTVNAMQHGMIYVSLGLHPASSGPESMNNIEGPGPEVINRLGSYMGPMAASFQVAPGDAPSTGDIATAEAYGERVANITQQFVRGRAA</sequence>
<dbReference type="PROSITE" id="PS50902">
    <property type="entry name" value="FLAVODOXIN_LIKE"/>
    <property type="match status" value="1"/>
</dbReference>
<evidence type="ECO:0000256" key="1">
    <source>
        <dbReference type="ARBA" id="ARBA00001917"/>
    </source>
</evidence>
<evidence type="ECO:0000256" key="2">
    <source>
        <dbReference type="ARBA" id="ARBA00022630"/>
    </source>
</evidence>
<proteinExistence type="predicted"/>
<gene>
    <name evidence="5" type="ORF">BOW53_11990</name>
</gene>
<evidence type="ECO:0000256" key="3">
    <source>
        <dbReference type="ARBA" id="ARBA00022643"/>
    </source>
</evidence>
<dbReference type="Gene3D" id="3.40.50.360">
    <property type="match status" value="1"/>
</dbReference>
<dbReference type="OrthoDB" id="9801479at2"/>
<evidence type="ECO:0000259" key="4">
    <source>
        <dbReference type="PROSITE" id="PS50902"/>
    </source>
</evidence>
<dbReference type="AlphaFoldDB" id="A0A1T2L2I1"/>
<keyword evidence="3" id="KW-0288">FMN</keyword>
<dbReference type="GO" id="GO:0003955">
    <property type="term" value="F:NAD(P)H dehydrogenase (quinone) activity"/>
    <property type="evidence" value="ECO:0007669"/>
    <property type="project" value="TreeGrafter"/>
</dbReference>
<dbReference type="RefSeq" id="WP_078484321.1">
    <property type="nucleotide sequence ID" value="NZ_MPRL01000055.1"/>
</dbReference>